<dbReference type="PANTHER" id="PTHR11604:SF0">
    <property type="entry name" value="PROFILIN"/>
    <property type="match status" value="1"/>
</dbReference>
<accession>A0A8S1P1M8</accession>
<gene>
    <name evidence="6" type="ORF">PPRIM_AZ9-3.1.T1020095</name>
</gene>
<dbReference type="OMA" id="DDEACKE"/>
<keyword evidence="3 5" id="KW-0009">Actin-binding</keyword>
<comment type="caution">
    <text evidence="6">The sequence shown here is derived from an EMBL/GenBank/DDBJ whole genome shotgun (WGS) entry which is preliminary data.</text>
</comment>
<dbReference type="InterPro" id="IPR005455">
    <property type="entry name" value="PFN_euk"/>
</dbReference>
<name>A0A8S1P1M8_PARPR</name>
<dbReference type="SMART" id="SM00392">
    <property type="entry name" value="PROF"/>
    <property type="match status" value="1"/>
</dbReference>
<evidence type="ECO:0000256" key="5">
    <source>
        <dbReference type="RuleBase" id="RU003909"/>
    </source>
</evidence>
<comment type="subcellular location">
    <subcellularLocation>
        <location evidence="1">Cytoplasm</location>
        <location evidence="1">Cytoskeleton</location>
    </subcellularLocation>
</comment>
<organism evidence="6 7">
    <name type="scientific">Paramecium primaurelia</name>
    <dbReference type="NCBI Taxonomy" id="5886"/>
    <lineage>
        <taxon>Eukaryota</taxon>
        <taxon>Sar</taxon>
        <taxon>Alveolata</taxon>
        <taxon>Ciliophora</taxon>
        <taxon>Intramacronucleata</taxon>
        <taxon>Oligohymenophorea</taxon>
        <taxon>Peniculida</taxon>
        <taxon>Parameciidae</taxon>
        <taxon>Paramecium</taxon>
    </lineage>
</organism>
<sequence>MSWDAYVTNLTANGALEYAAIIGLDGNIWASNLGVAVLPSYQADVPDEKNPDVSTKVAYDEKAAFVHALTHNGESGNKAGVRINNQKYYSVQFDAESKTWYLKKNKGGACVAWANTVAVFASFSQTINAENGAPQNASDCNKRVIDMAKYLADAGY</sequence>
<dbReference type="Pfam" id="PF00235">
    <property type="entry name" value="Profilin"/>
    <property type="match status" value="1"/>
</dbReference>
<dbReference type="GO" id="GO:0003785">
    <property type="term" value="F:actin monomer binding"/>
    <property type="evidence" value="ECO:0007669"/>
    <property type="project" value="TreeGrafter"/>
</dbReference>
<evidence type="ECO:0000256" key="3">
    <source>
        <dbReference type="ARBA" id="ARBA00023203"/>
    </source>
</evidence>
<evidence type="ECO:0000256" key="4">
    <source>
        <dbReference type="ARBA" id="ARBA00023212"/>
    </source>
</evidence>
<dbReference type="InterPro" id="IPR048278">
    <property type="entry name" value="PFN"/>
</dbReference>
<keyword evidence="4" id="KW-0206">Cytoskeleton</keyword>
<evidence type="ECO:0000313" key="6">
    <source>
        <dbReference type="EMBL" id="CAD8096773.1"/>
    </source>
</evidence>
<comment type="similarity">
    <text evidence="5">Belongs to the profilin family.</text>
</comment>
<evidence type="ECO:0000313" key="7">
    <source>
        <dbReference type="Proteomes" id="UP000688137"/>
    </source>
</evidence>
<keyword evidence="2" id="KW-0963">Cytoplasm</keyword>
<dbReference type="GO" id="GO:0005856">
    <property type="term" value="C:cytoskeleton"/>
    <property type="evidence" value="ECO:0007669"/>
    <property type="project" value="UniProtKB-SubCell"/>
</dbReference>
<evidence type="ECO:0000256" key="2">
    <source>
        <dbReference type="ARBA" id="ARBA00022490"/>
    </source>
</evidence>
<dbReference type="EMBL" id="CAJJDM010000105">
    <property type="protein sequence ID" value="CAD8096773.1"/>
    <property type="molecule type" value="Genomic_DNA"/>
</dbReference>
<proteinExistence type="inferred from homology"/>
<keyword evidence="7" id="KW-1185">Reference proteome</keyword>
<dbReference type="GO" id="GO:0005938">
    <property type="term" value="C:cell cortex"/>
    <property type="evidence" value="ECO:0007669"/>
    <property type="project" value="TreeGrafter"/>
</dbReference>
<dbReference type="Proteomes" id="UP000688137">
    <property type="component" value="Unassembled WGS sequence"/>
</dbReference>
<evidence type="ECO:0000256" key="1">
    <source>
        <dbReference type="ARBA" id="ARBA00004245"/>
    </source>
</evidence>
<dbReference type="PANTHER" id="PTHR11604">
    <property type="entry name" value="PROFILIN"/>
    <property type="match status" value="1"/>
</dbReference>
<reference evidence="6" key="1">
    <citation type="submission" date="2021-01" db="EMBL/GenBank/DDBJ databases">
        <authorList>
            <consortium name="Genoscope - CEA"/>
            <person name="William W."/>
        </authorList>
    </citation>
    <scope>NUCLEOTIDE SEQUENCE</scope>
</reference>
<dbReference type="AlphaFoldDB" id="A0A8S1P1M8"/>
<protein>
    <recommendedName>
        <fullName evidence="5">Profilin</fullName>
    </recommendedName>
</protein>